<organism evidence="1 2">
    <name type="scientific">Ceratopteris richardii</name>
    <name type="common">Triangle waterfern</name>
    <dbReference type="NCBI Taxonomy" id="49495"/>
    <lineage>
        <taxon>Eukaryota</taxon>
        <taxon>Viridiplantae</taxon>
        <taxon>Streptophyta</taxon>
        <taxon>Embryophyta</taxon>
        <taxon>Tracheophyta</taxon>
        <taxon>Polypodiopsida</taxon>
        <taxon>Polypodiidae</taxon>
        <taxon>Polypodiales</taxon>
        <taxon>Pteridineae</taxon>
        <taxon>Pteridaceae</taxon>
        <taxon>Parkerioideae</taxon>
        <taxon>Ceratopteris</taxon>
    </lineage>
</organism>
<keyword evidence="2" id="KW-1185">Reference proteome</keyword>
<evidence type="ECO:0000313" key="1">
    <source>
        <dbReference type="EMBL" id="KAH7433426.1"/>
    </source>
</evidence>
<dbReference type="EMBL" id="CM035412">
    <property type="protein sequence ID" value="KAH7433426.1"/>
    <property type="molecule type" value="Genomic_DNA"/>
</dbReference>
<comment type="caution">
    <text evidence="1">The sequence shown here is derived from an EMBL/GenBank/DDBJ whole genome shotgun (WGS) entry which is preliminary data.</text>
</comment>
<dbReference type="Proteomes" id="UP000825935">
    <property type="component" value="Chromosome 7"/>
</dbReference>
<gene>
    <name evidence="1" type="ORF">KP509_07G068900</name>
</gene>
<protein>
    <submittedName>
        <fullName evidence="1">Uncharacterized protein</fullName>
    </submittedName>
</protein>
<dbReference type="AlphaFoldDB" id="A0A8T2UHS7"/>
<evidence type="ECO:0000313" key="2">
    <source>
        <dbReference type="Proteomes" id="UP000825935"/>
    </source>
</evidence>
<name>A0A8T2UHS7_CERRI</name>
<reference evidence="1" key="1">
    <citation type="submission" date="2021-08" db="EMBL/GenBank/DDBJ databases">
        <title>WGS assembly of Ceratopteris richardii.</title>
        <authorList>
            <person name="Marchant D.B."/>
            <person name="Chen G."/>
            <person name="Jenkins J."/>
            <person name="Shu S."/>
            <person name="Leebens-Mack J."/>
            <person name="Grimwood J."/>
            <person name="Schmutz J."/>
            <person name="Soltis P."/>
            <person name="Soltis D."/>
            <person name="Chen Z.-H."/>
        </authorList>
    </citation>
    <scope>NUCLEOTIDE SEQUENCE</scope>
    <source>
        <strain evidence="1">Whitten #5841</strain>
        <tissue evidence="1">Leaf</tissue>
    </source>
</reference>
<proteinExistence type="predicted"/>
<sequence>MPFVQESFTRIALGLTVPTNIPFSCLMCSYSGSVHRISMYLAIGTGECHHAQDRADRCWCDHGLIRHR</sequence>
<accession>A0A8T2UHS7</accession>